<dbReference type="EMBL" id="RKHL01000002">
    <property type="protein sequence ID" value="ROR76053.1"/>
    <property type="molecule type" value="Genomic_DNA"/>
</dbReference>
<evidence type="ECO:0000256" key="1">
    <source>
        <dbReference type="SAM" id="MobiDB-lite"/>
    </source>
</evidence>
<comment type="caution">
    <text evidence="2">The sequence shown here is derived from an EMBL/GenBank/DDBJ whole genome shotgun (WGS) entry which is preliminary data.</text>
</comment>
<accession>A0A3N2BLA1</accession>
<gene>
    <name evidence="2" type="ORF">EDD42_4006</name>
</gene>
<name>A0A3N2BLA1_9MICO</name>
<sequence>MGQKKRHYTVEGFRPSANPPLSAAMRALGSSSAAQPHVPKPRKGTRTQQRRAAVQDQK</sequence>
<organism evidence="2 3">
    <name type="scientific">Plantibacter flavus</name>
    <dbReference type="NCBI Taxonomy" id="150123"/>
    <lineage>
        <taxon>Bacteria</taxon>
        <taxon>Bacillati</taxon>
        <taxon>Actinomycetota</taxon>
        <taxon>Actinomycetes</taxon>
        <taxon>Micrococcales</taxon>
        <taxon>Microbacteriaceae</taxon>
        <taxon>Plantibacter</taxon>
    </lineage>
</organism>
<evidence type="ECO:0000313" key="2">
    <source>
        <dbReference type="EMBL" id="ROR76053.1"/>
    </source>
</evidence>
<feature type="region of interest" description="Disordered" evidence="1">
    <location>
        <begin position="1"/>
        <end position="58"/>
    </location>
</feature>
<proteinExistence type="predicted"/>
<dbReference type="AlphaFoldDB" id="A0A3N2BLA1"/>
<feature type="compositionally biased region" description="Basic residues" evidence="1">
    <location>
        <begin position="39"/>
        <end position="49"/>
    </location>
</feature>
<dbReference type="Proteomes" id="UP000266915">
    <property type="component" value="Unassembled WGS sequence"/>
</dbReference>
<protein>
    <submittedName>
        <fullName evidence="2">Uncharacterized protein</fullName>
    </submittedName>
</protein>
<reference evidence="2 3" key="1">
    <citation type="submission" date="2018-11" db="EMBL/GenBank/DDBJ databases">
        <title>Sequencing the genomes of 1000 actinobacteria strains.</title>
        <authorList>
            <person name="Klenk H.-P."/>
        </authorList>
    </citation>
    <scope>NUCLEOTIDE SEQUENCE [LARGE SCALE GENOMIC DNA]</scope>
    <source>
        <strain evidence="2 3">DSM 14012</strain>
    </source>
</reference>
<keyword evidence="3" id="KW-1185">Reference proteome</keyword>
<evidence type="ECO:0000313" key="3">
    <source>
        <dbReference type="Proteomes" id="UP000266915"/>
    </source>
</evidence>